<dbReference type="EMBL" id="SZYD01000001">
    <property type="protein sequence ID" value="KAD7479565.1"/>
    <property type="molecule type" value="Genomic_DNA"/>
</dbReference>
<sequence>MKVSVVGEHSIQCTAMLQIGQNRESSDLVSDYLFLKLNPPMESFEWPDLMKHLSEKSLNFVNVVVVPAPDLALGFHGGSYARMEPQRCR</sequence>
<dbReference type="Proteomes" id="UP000326396">
    <property type="component" value="Linkage Group LG1"/>
</dbReference>
<keyword evidence="2" id="KW-1185">Reference proteome</keyword>
<evidence type="ECO:0000313" key="2">
    <source>
        <dbReference type="Proteomes" id="UP000326396"/>
    </source>
</evidence>
<dbReference type="AlphaFoldDB" id="A0A5N6Q4I1"/>
<reference evidence="1 2" key="1">
    <citation type="submission" date="2019-05" db="EMBL/GenBank/DDBJ databases">
        <title>Mikania micrantha, genome provides insights into the molecular mechanism of rapid growth.</title>
        <authorList>
            <person name="Liu B."/>
        </authorList>
    </citation>
    <scope>NUCLEOTIDE SEQUENCE [LARGE SCALE GENOMIC DNA]</scope>
    <source>
        <strain evidence="1">NLD-2019</strain>
        <tissue evidence="1">Leaf</tissue>
    </source>
</reference>
<comment type="caution">
    <text evidence="1">The sequence shown here is derived from an EMBL/GenBank/DDBJ whole genome shotgun (WGS) entry which is preliminary data.</text>
</comment>
<protein>
    <submittedName>
        <fullName evidence="1">Uncharacterized protein</fullName>
    </submittedName>
</protein>
<accession>A0A5N6Q4I1</accession>
<gene>
    <name evidence="1" type="ORF">E3N88_02701</name>
</gene>
<proteinExistence type="predicted"/>
<name>A0A5N6Q4I1_9ASTR</name>
<evidence type="ECO:0000313" key="1">
    <source>
        <dbReference type="EMBL" id="KAD7479565.1"/>
    </source>
</evidence>
<organism evidence="1 2">
    <name type="scientific">Mikania micrantha</name>
    <name type="common">bitter vine</name>
    <dbReference type="NCBI Taxonomy" id="192012"/>
    <lineage>
        <taxon>Eukaryota</taxon>
        <taxon>Viridiplantae</taxon>
        <taxon>Streptophyta</taxon>
        <taxon>Embryophyta</taxon>
        <taxon>Tracheophyta</taxon>
        <taxon>Spermatophyta</taxon>
        <taxon>Magnoliopsida</taxon>
        <taxon>eudicotyledons</taxon>
        <taxon>Gunneridae</taxon>
        <taxon>Pentapetalae</taxon>
        <taxon>asterids</taxon>
        <taxon>campanulids</taxon>
        <taxon>Asterales</taxon>
        <taxon>Asteraceae</taxon>
        <taxon>Asteroideae</taxon>
        <taxon>Heliantheae alliance</taxon>
        <taxon>Eupatorieae</taxon>
        <taxon>Mikania</taxon>
    </lineage>
</organism>